<gene>
    <name evidence="1" type="ORF">GAN91_03525</name>
    <name evidence="2" type="ORF">PO127_22820</name>
</gene>
<protein>
    <submittedName>
        <fullName evidence="1">Uncharacterized protein</fullName>
    </submittedName>
</protein>
<accession>C6ITT6</accession>
<accession>A0A0P0FNW3</accession>
<evidence type="ECO:0000313" key="3">
    <source>
        <dbReference type="Proteomes" id="UP000436858"/>
    </source>
</evidence>
<dbReference type="EMBL" id="JAQNVG010000054">
    <property type="protein sequence ID" value="MDC2238581.1"/>
    <property type="molecule type" value="Genomic_DNA"/>
</dbReference>
<proteinExistence type="predicted"/>
<dbReference type="Proteomes" id="UP001217776">
    <property type="component" value="Unassembled WGS sequence"/>
</dbReference>
<evidence type="ECO:0000313" key="1">
    <source>
        <dbReference type="EMBL" id="KAB4487083.1"/>
    </source>
</evidence>
<evidence type="ECO:0000313" key="2">
    <source>
        <dbReference type="EMBL" id="MDC2238581.1"/>
    </source>
</evidence>
<dbReference type="GeneID" id="60925778"/>
<sequence>MAKMRYEYLGIIHRNDLNILFKKGYIVLCTIHVKTISGNDSVPEEYIRELLKNVSPFDYTSEYVFIKFLRERKWLKRDCKNNIEYKEVQSIIPLDLVAKKDMEMSFNKMIKFVEPLWGTYVDDFSQSLFSENMCKGASACLEILGIKVEKPLKDLDDEDLIIKVTNYRFQKENLDENSSIWQYLLMYERHEPYPSNCLGYFYDSVHVFVNYTFKKEYLTMPKTEILKVLNLIDRQSRYDFEYIVCELKNNKCAERYIEKCTRKGIRQYILIPIYFYLLNLFSLPNYQSLMKDYCRNSFKRLYEKEYKLAVYLVGLRLGFDSINEIYYQKLEKDMESHQQSLF</sequence>
<comment type="caution">
    <text evidence="1">The sequence shown here is derived from an EMBL/GenBank/DDBJ whole genome shotgun (WGS) entry which is preliminary data.</text>
</comment>
<dbReference type="RefSeq" id="WP_008764756.1">
    <property type="nucleotide sequence ID" value="NZ_BAABXH010000001.1"/>
</dbReference>
<reference evidence="1 3" key="1">
    <citation type="journal article" date="2019" name="Nat. Med.">
        <title>A library of human gut bacterial isolates paired with longitudinal multiomics data enables mechanistic microbiome research.</title>
        <authorList>
            <person name="Poyet M."/>
            <person name="Groussin M."/>
            <person name="Gibbons S.M."/>
            <person name="Avila-Pacheco J."/>
            <person name="Jiang X."/>
            <person name="Kearney S.M."/>
            <person name="Perrotta A.R."/>
            <person name="Berdy B."/>
            <person name="Zhao S."/>
            <person name="Lieberman T.D."/>
            <person name="Swanson P.K."/>
            <person name="Smith M."/>
            <person name="Roesemann S."/>
            <person name="Alexander J.E."/>
            <person name="Rich S.A."/>
            <person name="Livny J."/>
            <person name="Vlamakis H."/>
            <person name="Clish C."/>
            <person name="Bullock K."/>
            <person name="Deik A."/>
            <person name="Scott J."/>
            <person name="Pierce K.A."/>
            <person name="Xavier R.J."/>
            <person name="Alm E.J."/>
        </authorList>
    </citation>
    <scope>NUCLEOTIDE SEQUENCE [LARGE SCALE GENOMIC DNA]</scope>
    <source>
        <strain evidence="1 3">BIOML-A162</strain>
    </source>
</reference>
<dbReference type="EMBL" id="WCRY01000002">
    <property type="protein sequence ID" value="KAB4487083.1"/>
    <property type="molecule type" value="Genomic_DNA"/>
</dbReference>
<dbReference type="KEGG" id="btho:Btheta7330_03373"/>
<dbReference type="AlphaFoldDB" id="A0A0P0FNW3"/>
<organism evidence="1 3">
    <name type="scientific">Bacteroides thetaiotaomicron</name>
    <dbReference type="NCBI Taxonomy" id="818"/>
    <lineage>
        <taxon>Bacteria</taxon>
        <taxon>Pseudomonadati</taxon>
        <taxon>Bacteroidota</taxon>
        <taxon>Bacteroidia</taxon>
        <taxon>Bacteroidales</taxon>
        <taxon>Bacteroidaceae</taxon>
        <taxon>Bacteroides</taxon>
    </lineage>
</organism>
<reference evidence="2" key="2">
    <citation type="submission" date="2022-10" db="EMBL/GenBank/DDBJ databases">
        <title>Human gut microbiome strain richness.</title>
        <authorList>
            <person name="Chen-Liaw A."/>
        </authorList>
    </citation>
    <scope>NUCLEOTIDE SEQUENCE</scope>
    <source>
        <strain evidence="2">1001283st1_A3_1001283B150304_161114</strain>
    </source>
</reference>
<name>A0A0P0FNW3_BACT4</name>
<dbReference type="Proteomes" id="UP000436858">
    <property type="component" value="Unassembled WGS sequence"/>
</dbReference>